<dbReference type="InterPro" id="IPR033900">
    <property type="entry name" value="Gram_neg_porin_domain"/>
</dbReference>
<evidence type="ECO:0000313" key="4">
    <source>
        <dbReference type="Proteomes" id="UP000029917"/>
    </source>
</evidence>
<sequence length="361" mass="38334">MKKVLFATSALVAFTGAAAAEVAVSGDARIGMRYDSDLCATAACTTTDSAWNVVNRARVKFTMTGTSDSGLEFGAEVRAEEAQRARYGSQISIDETDGTVTRSYAVRNNLSADKGLVWVSGSYGKLTAGDIDSGMENALGDLPEIGMSGLDYLNEFGYSSSDFDDSVYSEAGLLYEYSFNGVKLFASFMDQNVGYSAIDRDNNAYSLGAKYEMAGYEFGFGYEKSDFYIDPVGFEGGAYENTSWGISAATVFNEVKVKGIYMTTTVEDIPTLTGDLDVDQFGVGAEYTMANGVGLAGYWRRVAFDTPADEFSADVVGLGASYDLGGGATLKGGVVNVSGDDALGDSVADRTMADFGLVFKF</sequence>
<comment type="caution">
    <text evidence="3">The sequence shown here is derived from an EMBL/GenBank/DDBJ whole genome shotgun (WGS) entry which is preliminary data.</text>
</comment>
<feature type="chain" id="PRO_5001954618" description="Porin domain-containing protein" evidence="1">
    <location>
        <begin position="20"/>
        <end position="361"/>
    </location>
</feature>
<reference evidence="3 4" key="1">
    <citation type="submission" date="2014-09" db="EMBL/GenBank/DDBJ databases">
        <authorList>
            <person name="McGinnis J.M."/>
            <person name="Wolfgang W.J."/>
        </authorList>
    </citation>
    <scope>NUCLEOTIDE SEQUENCE [LARGE SCALE GENOMIC DNA]</scope>
    <source>
        <strain evidence="3 4">HAMBI 3106</strain>
    </source>
</reference>
<feature type="domain" description="Porin" evidence="2">
    <location>
        <begin position="7"/>
        <end position="341"/>
    </location>
</feature>
<dbReference type="Proteomes" id="UP000029917">
    <property type="component" value="Unassembled WGS sequence"/>
</dbReference>
<dbReference type="OrthoDB" id="7326315at2"/>
<dbReference type="Pfam" id="PF13609">
    <property type="entry name" value="Porin_4"/>
    <property type="match status" value="1"/>
</dbReference>
<dbReference type="STRING" id="690417.IC63_01660"/>
<evidence type="ECO:0000259" key="2">
    <source>
        <dbReference type="Pfam" id="PF13609"/>
    </source>
</evidence>
<dbReference type="Gene3D" id="2.40.160.10">
    <property type="entry name" value="Porin"/>
    <property type="match status" value="1"/>
</dbReference>
<gene>
    <name evidence="3" type="ORF">IC63_01660</name>
</gene>
<feature type="signal peptide" evidence="1">
    <location>
        <begin position="1"/>
        <end position="19"/>
    </location>
</feature>
<dbReference type="EMBL" id="JRKS01000002">
    <property type="protein sequence ID" value="KGJ09496.1"/>
    <property type="molecule type" value="Genomic_DNA"/>
</dbReference>
<protein>
    <recommendedName>
        <fullName evidence="2">Porin domain-containing protein</fullName>
    </recommendedName>
</protein>
<dbReference type="SUPFAM" id="SSF56935">
    <property type="entry name" value="Porins"/>
    <property type="match status" value="1"/>
</dbReference>
<evidence type="ECO:0000313" key="3">
    <source>
        <dbReference type="EMBL" id="KGJ09496.1"/>
    </source>
</evidence>
<dbReference type="GO" id="GO:0015288">
    <property type="term" value="F:porin activity"/>
    <property type="evidence" value="ECO:0007669"/>
    <property type="project" value="InterPro"/>
</dbReference>
<keyword evidence="1" id="KW-0732">Signal</keyword>
<proteinExistence type="predicted"/>
<dbReference type="InterPro" id="IPR023614">
    <property type="entry name" value="Porin_dom_sf"/>
</dbReference>
<dbReference type="AlphaFoldDB" id="A0A099FGY8"/>
<organism evidence="3 4">
    <name type="scientific">Paracoccus sphaerophysae</name>
    <dbReference type="NCBI Taxonomy" id="690417"/>
    <lineage>
        <taxon>Bacteria</taxon>
        <taxon>Pseudomonadati</taxon>
        <taxon>Pseudomonadota</taxon>
        <taxon>Alphaproteobacteria</taxon>
        <taxon>Rhodobacterales</taxon>
        <taxon>Paracoccaceae</taxon>
        <taxon>Paracoccus</taxon>
    </lineage>
</organism>
<dbReference type="GO" id="GO:0016020">
    <property type="term" value="C:membrane"/>
    <property type="evidence" value="ECO:0007669"/>
    <property type="project" value="InterPro"/>
</dbReference>
<dbReference type="RefSeq" id="WP_036716304.1">
    <property type="nucleotide sequence ID" value="NZ_JRKS01000002.1"/>
</dbReference>
<name>A0A099FGY8_9RHOB</name>
<evidence type="ECO:0000256" key="1">
    <source>
        <dbReference type="SAM" id="SignalP"/>
    </source>
</evidence>
<accession>A0A099FGY8</accession>
<reference evidence="3 4" key="2">
    <citation type="submission" date="2014-10" db="EMBL/GenBank/DDBJ databases">
        <title>Paracoccus sanguinis sp. nov., isolated from clinical specimens of New York State patients.</title>
        <authorList>
            <person name="Mingle L.A."/>
            <person name="Cole J.A."/>
            <person name="Lapierre P."/>
            <person name="Musser K.A."/>
        </authorList>
    </citation>
    <scope>NUCLEOTIDE SEQUENCE [LARGE SCALE GENOMIC DNA]</scope>
    <source>
        <strain evidence="3 4">HAMBI 3106</strain>
    </source>
</reference>
<keyword evidence="4" id="KW-1185">Reference proteome</keyword>